<sequence>MAYRRKGVGVGRFSADRQLQQKADEMKAVSLQSAIDTCEKLEIKLTEFAKTHRNDIRNDPVFRQRFLEMCAPLGVDPLSSDKSFWGSVLGMGDFYHELAVKVAEVCSASRSTNGGIMSVKEVQAILAKRKTRLGTASAAATVSASDIEVAIKKLGKLGGGFRTIKVGKSTMIVSVPNELDGDIMRVMAVGNEISHGITVDDMIVATQWSRERVERAVQLLLQEGMAWLDTHQGEDYYWFPSSWQEERAKLKEQAT</sequence>
<name>A0A1Z5JPX8_FISSO</name>
<dbReference type="PANTHER" id="PTHR12806:SF0">
    <property type="entry name" value="VACUOLAR-SORTING PROTEIN SNF8"/>
    <property type="match status" value="1"/>
</dbReference>
<dbReference type="InterPro" id="IPR036390">
    <property type="entry name" value="WH_DNA-bd_sf"/>
</dbReference>
<accession>A0A1Z5JPX8</accession>
<dbReference type="SUPFAM" id="SSF46785">
    <property type="entry name" value="Winged helix' DNA-binding domain"/>
    <property type="match status" value="2"/>
</dbReference>
<organism evidence="2 3">
    <name type="scientific">Fistulifera solaris</name>
    <name type="common">Oleaginous diatom</name>
    <dbReference type="NCBI Taxonomy" id="1519565"/>
    <lineage>
        <taxon>Eukaryota</taxon>
        <taxon>Sar</taxon>
        <taxon>Stramenopiles</taxon>
        <taxon>Ochrophyta</taxon>
        <taxon>Bacillariophyta</taxon>
        <taxon>Bacillariophyceae</taxon>
        <taxon>Bacillariophycidae</taxon>
        <taxon>Naviculales</taxon>
        <taxon>Naviculaceae</taxon>
        <taxon>Fistulifera</taxon>
    </lineage>
</organism>
<dbReference type="Pfam" id="PF04157">
    <property type="entry name" value="EAP30"/>
    <property type="match status" value="1"/>
</dbReference>
<dbReference type="InterPro" id="IPR036388">
    <property type="entry name" value="WH-like_DNA-bd_sf"/>
</dbReference>
<gene>
    <name evidence="2" type="ORF">FisN_3Lh278</name>
</gene>
<dbReference type="InterPro" id="IPR016689">
    <property type="entry name" value="ESCRT-2_cplx_Snf8"/>
</dbReference>
<dbReference type="InParanoid" id="A0A1Z5JPX8"/>
<dbReference type="GO" id="GO:0000814">
    <property type="term" value="C:ESCRT II complex"/>
    <property type="evidence" value="ECO:0007669"/>
    <property type="project" value="InterPro"/>
</dbReference>
<dbReference type="InterPro" id="IPR040608">
    <property type="entry name" value="Snf8/Vps36"/>
</dbReference>
<dbReference type="Proteomes" id="UP000198406">
    <property type="component" value="Unassembled WGS sequence"/>
</dbReference>
<dbReference type="OrthoDB" id="283883at2759"/>
<evidence type="ECO:0000313" key="2">
    <source>
        <dbReference type="EMBL" id="GAX15831.1"/>
    </source>
</evidence>
<comment type="similarity">
    <text evidence="1">Belongs to the SNF8 family.</text>
</comment>
<evidence type="ECO:0000313" key="3">
    <source>
        <dbReference type="Proteomes" id="UP000198406"/>
    </source>
</evidence>
<protein>
    <submittedName>
        <fullName evidence="2">ESCRT-II complex subunit VPS22</fullName>
    </submittedName>
</protein>
<dbReference type="AlphaFoldDB" id="A0A1Z5JPX8"/>
<dbReference type="Gene3D" id="1.10.10.10">
    <property type="entry name" value="Winged helix-like DNA-binding domain superfamily/Winged helix DNA-binding domain"/>
    <property type="match status" value="2"/>
</dbReference>
<comment type="caution">
    <text evidence="2">The sequence shown here is derived from an EMBL/GenBank/DDBJ whole genome shotgun (WGS) entry which is preliminary data.</text>
</comment>
<dbReference type="Gene3D" id="6.10.140.180">
    <property type="match status" value="1"/>
</dbReference>
<keyword evidence="3" id="KW-1185">Reference proteome</keyword>
<dbReference type="EMBL" id="BDSP01000096">
    <property type="protein sequence ID" value="GAX15831.1"/>
    <property type="molecule type" value="Genomic_DNA"/>
</dbReference>
<reference evidence="2 3" key="1">
    <citation type="journal article" date="2015" name="Plant Cell">
        <title>Oil accumulation by the oleaginous diatom Fistulifera solaris as revealed by the genome and transcriptome.</title>
        <authorList>
            <person name="Tanaka T."/>
            <person name="Maeda Y."/>
            <person name="Veluchamy A."/>
            <person name="Tanaka M."/>
            <person name="Abida H."/>
            <person name="Marechal E."/>
            <person name="Bowler C."/>
            <person name="Muto M."/>
            <person name="Sunaga Y."/>
            <person name="Tanaka M."/>
            <person name="Yoshino T."/>
            <person name="Taniguchi T."/>
            <person name="Fukuda Y."/>
            <person name="Nemoto M."/>
            <person name="Matsumoto M."/>
            <person name="Wong P.S."/>
            <person name="Aburatani S."/>
            <person name="Fujibuchi W."/>
        </authorList>
    </citation>
    <scope>NUCLEOTIDE SEQUENCE [LARGE SCALE GENOMIC DNA]</scope>
    <source>
        <strain evidence="2 3">JPCC DA0580</strain>
    </source>
</reference>
<dbReference type="GO" id="GO:0043328">
    <property type="term" value="P:protein transport to vacuole involved in ubiquitin-dependent protein catabolic process via the multivesicular body sorting pathway"/>
    <property type="evidence" value="ECO:0007669"/>
    <property type="project" value="TreeGrafter"/>
</dbReference>
<dbReference type="PANTHER" id="PTHR12806">
    <property type="entry name" value="EAP30 SUBUNIT OF ELL COMPLEX"/>
    <property type="match status" value="1"/>
</dbReference>
<proteinExistence type="inferred from homology"/>
<evidence type="ECO:0000256" key="1">
    <source>
        <dbReference type="ARBA" id="ARBA00009834"/>
    </source>
</evidence>